<keyword evidence="2" id="KW-0732">Signal</keyword>
<keyword evidence="4" id="KW-1185">Reference proteome</keyword>
<feature type="chain" id="PRO_5004741614" evidence="2">
    <location>
        <begin position="20"/>
        <end position="303"/>
    </location>
</feature>
<dbReference type="OrthoDB" id="5608210at2"/>
<name>V5SEQ6_9HYPH</name>
<dbReference type="RefSeq" id="WP_023788216.1">
    <property type="nucleotide sequence ID" value="NC_022997.1"/>
</dbReference>
<accession>V5SEQ6</accession>
<dbReference type="HOGENOM" id="CLU_076860_0_0_5"/>
<proteinExistence type="predicted"/>
<evidence type="ECO:0000256" key="2">
    <source>
        <dbReference type="SAM" id="SignalP"/>
    </source>
</evidence>
<dbReference type="KEGG" id="hni:W911_14515"/>
<keyword evidence="1" id="KW-1133">Transmembrane helix</keyword>
<feature type="transmembrane region" description="Helical" evidence="1">
    <location>
        <begin position="163"/>
        <end position="184"/>
    </location>
</feature>
<protein>
    <submittedName>
        <fullName evidence="3">MxaA protein</fullName>
    </submittedName>
</protein>
<dbReference type="AlphaFoldDB" id="V5SEQ6"/>
<keyword evidence="1" id="KW-0812">Transmembrane</keyword>
<evidence type="ECO:0000313" key="4">
    <source>
        <dbReference type="Proteomes" id="UP000018542"/>
    </source>
</evidence>
<feature type="signal peptide" evidence="2">
    <location>
        <begin position="1"/>
        <end position="19"/>
    </location>
</feature>
<organism evidence="3 4">
    <name type="scientific">Hyphomicrobium nitrativorans NL23</name>
    <dbReference type="NCBI Taxonomy" id="1029756"/>
    <lineage>
        <taxon>Bacteria</taxon>
        <taxon>Pseudomonadati</taxon>
        <taxon>Pseudomonadota</taxon>
        <taxon>Alphaproteobacteria</taxon>
        <taxon>Hyphomicrobiales</taxon>
        <taxon>Hyphomicrobiaceae</taxon>
        <taxon>Hyphomicrobium</taxon>
    </lineage>
</organism>
<dbReference type="EMBL" id="CP006912">
    <property type="protein sequence ID" value="AHB49341.1"/>
    <property type="molecule type" value="Genomic_DNA"/>
</dbReference>
<dbReference type="STRING" id="1029756.W911_14515"/>
<evidence type="ECO:0000256" key="1">
    <source>
        <dbReference type="SAM" id="Phobius"/>
    </source>
</evidence>
<dbReference type="Proteomes" id="UP000018542">
    <property type="component" value="Chromosome"/>
</dbReference>
<reference evidence="3 4" key="1">
    <citation type="journal article" date="2014" name="Genome Announc.">
        <title>Complete Genome Sequence of Hyphomicrobium nitrativorans Strain NL23, a Denitrifying Bacterium Isolated from Biofilm of a Methanol-Fed Denitrification System Treating Seawater at the Montreal Biodome.</title>
        <authorList>
            <person name="Martineau C."/>
            <person name="Villeneuve C."/>
            <person name="Mauffrey F."/>
            <person name="Villemur R."/>
        </authorList>
    </citation>
    <scope>NUCLEOTIDE SEQUENCE [LARGE SCALE GENOMIC DNA]</scope>
    <source>
        <strain evidence="3">NL23</strain>
    </source>
</reference>
<sequence>MLRAALAVLLIASVFESAAAEVRGVVMHETRAMGYFIGDTITRTAEIETGPDDEILPAALPRPGLLNYWLELRDVELSSERRGDGRVHKLTLTYQTFYTPLDTRRLVIPSSEIAVRTADGTENAKIPAFSFIMSPLREVLPQKYNDEDGYLLPDSEPDKRRSGALRTAALAAAGLAALFLILLARDLAWWPFNRRPARPFSRAAREVSRVLGTENGEGYRGALLALHRAFDSAAGRRVLASDLDRFLVTHPEHGANRADVERFFAASRTVFFGDAEREGKMGLPPSELRALASTLAQQERAAR</sequence>
<evidence type="ECO:0000313" key="3">
    <source>
        <dbReference type="EMBL" id="AHB49341.1"/>
    </source>
</evidence>
<keyword evidence="1" id="KW-0472">Membrane</keyword>
<gene>
    <name evidence="3" type="ORF">W911_14515</name>
</gene>
<dbReference type="PATRIC" id="fig|1029756.8.peg.3023"/>